<name>A0ABW9GMW0_9GAMM</name>
<dbReference type="GeneID" id="97218469"/>
<accession>A0ABW9GMW0</accession>
<keyword evidence="3" id="KW-1185">Reference proteome</keyword>
<gene>
    <name evidence="2" type="ORF">ACEUDJ_00180</name>
</gene>
<evidence type="ECO:0000256" key="1">
    <source>
        <dbReference type="SAM" id="MobiDB-lite"/>
    </source>
</evidence>
<feature type="region of interest" description="Disordered" evidence="1">
    <location>
        <begin position="59"/>
        <end position="96"/>
    </location>
</feature>
<protein>
    <submittedName>
        <fullName evidence="2">Uncharacterized protein</fullName>
    </submittedName>
</protein>
<feature type="compositionally biased region" description="Polar residues" evidence="1">
    <location>
        <begin position="68"/>
        <end position="78"/>
    </location>
</feature>
<evidence type="ECO:0000313" key="2">
    <source>
        <dbReference type="EMBL" id="MFM4891303.1"/>
    </source>
</evidence>
<dbReference type="Proteomes" id="UP001630969">
    <property type="component" value="Unassembled WGS sequence"/>
</dbReference>
<evidence type="ECO:0000313" key="3">
    <source>
        <dbReference type="Proteomes" id="UP001630969"/>
    </source>
</evidence>
<dbReference type="RefSeq" id="WP_408787407.1">
    <property type="nucleotide sequence ID" value="NZ_JBGXBU010000001.1"/>
</dbReference>
<reference evidence="2 3" key="1">
    <citation type="submission" date="2024-09" db="EMBL/GenBank/DDBJ databases">
        <title>Aeromonas strains Genome sequencing and assembly.</title>
        <authorList>
            <person name="Hu X."/>
            <person name="Tang B."/>
        </authorList>
    </citation>
    <scope>NUCLEOTIDE SEQUENCE [LARGE SCALE GENOMIC DNA]</scope>
    <source>
        <strain evidence="2 3">NB23SCDHY001</strain>
    </source>
</reference>
<dbReference type="EMBL" id="JBGXBU010000001">
    <property type="protein sequence ID" value="MFM4891303.1"/>
    <property type="molecule type" value="Genomic_DNA"/>
</dbReference>
<sequence length="96" mass="10886">MNLWLSPHGIWYYRKVTTLPCGRRKEIKKSLHTRDKLCARHKVTQLLAACVRSRPKPIQLPADATVDPQEQSVTQPMTPATKPLAPLLSDESPLLF</sequence>
<comment type="caution">
    <text evidence="2">The sequence shown here is derived from an EMBL/GenBank/DDBJ whole genome shotgun (WGS) entry which is preliminary data.</text>
</comment>
<organism evidence="2 3">
    <name type="scientific">Aeromonas bivalvium</name>
    <dbReference type="NCBI Taxonomy" id="440079"/>
    <lineage>
        <taxon>Bacteria</taxon>
        <taxon>Pseudomonadati</taxon>
        <taxon>Pseudomonadota</taxon>
        <taxon>Gammaproteobacteria</taxon>
        <taxon>Aeromonadales</taxon>
        <taxon>Aeromonadaceae</taxon>
        <taxon>Aeromonas</taxon>
    </lineage>
</organism>
<proteinExistence type="predicted"/>